<dbReference type="EMBL" id="ML978130">
    <property type="protein sequence ID" value="KAF2096244.1"/>
    <property type="molecule type" value="Genomic_DNA"/>
</dbReference>
<name>A0A9P4IC60_9PEZI</name>
<feature type="region of interest" description="Disordered" evidence="1">
    <location>
        <begin position="47"/>
        <end position="103"/>
    </location>
</feature>
<reference evidence="3" key="1">
    <citation type="journal article" date="2020" name="Stud. Mycol.">
        <title>101 Dothideomycetes genomes: a test case for predicting lifestyles and emergence of pathogens.</title>
        <authorList>
            <person name="Haridas S."/>
            <person name="Albert R."/>
            <person name="Binder M."/>
            <person name="Bloem J."/>
            <person name="Labutti K."/>
            <person name="Salamov A."/>
            <person name="Andreopoulos B."/>
            <person name="Baker S."/>
            <person name="Barry K."/>
            <person name="Bills G."/>
            <person name="Bluhm B."/>
            <person name="Cannon C."/>
            <person name="Castanera R."/>
            <person name="Culley D."/>
            <person name="Daum C."/>
            <person name="Ezra D."/>
            <person name="Gonzalez J."/>
            <person name="Henrissat B."/>
            <person name="Kuo A."/>
            <person name="Liang C."/>
            <person name="Lipzen A."/>
            <person name="Lutzoni F."/>
            <person name="Magnuson J."/>
            <person name="Mondo S."/>
            <person name="Nolan M."/>
            <person name="Ohm R."/>
            <person name="Pangilinan J."/>
            <person name="Park H.-J."/>
            <person name="Ramirez L."/>
            <person name="Alfaro M."/>
            <person name="Sun H."/>
            <person name="Tritt A."/>
            <person name="Yoshinaga Y."/>
            <person name="Zwiers L.-H."/>
            <person name="Turgeon B."/>
            <person name="Goodwin S."/>
            <person name="Spatafora J."/>
            <person name="Crous P."/>
            <person name="Grigoriev I."/>
        </authorList>
    </citation>
    <scope>NUCLEOTIDE SEQUENCE</scope>
    <source>
        <strain evidence="3">CBS 133067</strain>
    </source>
</reference>
<keyword evidence="2" id="KW-0472">Membrane</keyword>
<keyword evidence="2" id="KW-1133">Transmembrane helix</keyword>
<comment type="caution">
    <text evidence="3">The sequence shown here is derived from an EMBL/GenBank/DDBJ whole genome shotgun (WGS) entry which is preliminary data.</text>
</comment>
<evidence type="ECO:0000256" key="1">
    <source>
        <dbReference type="SAM" id="MobiDB-lite"/>
    </source>
</evidence>
<sequence>MAAWSGFHIALIIELALLPIEMGLWLLIYTFIEKKHYDFALRHHPGVTPRPPTHPSDGSEAASSSRSPSLASSDQQSINTNDEHESAVPYMPANASSSSGPTRTLEARVNNLQEDLHRVEQDLLLMHRVTDRGFGILLRYLRQLVFDASRYVLLPEPPLKDQVFHDMRDPSETWEYYTAPVVTQGQSGESEESVTGQEKYDDVVGHIGKGKGKARENDSFIQSYIATNESGRKAIVAQINRRFDEMQGEQEERQQQFEVEIRDRHIKQTDTVNQATKLFFLETNAMLREFDEDLRYARLLGLDFSPRWPVLGPSHADTVRPPPYSAQAQGPPHNEPPQGTSIQQYTATRGSQQHREHLSPPGPSPVVEIFEASGTERRYRRTRSRQQREDEVRQARARGVDEDFAPSNNDHDISSKLPNIA</sequence>
<feature type="compositionally biased region" description="Low complexity" evidence="1">
    <location>
        <begin position="55"/>
        <end position="77"/>
    </location>
</feature>
<evidence type="ECO:0000313" key="4">
    <source>
        <dbReference type="Proteomes" id="UP000799772"/>
    </source>
</evidence>
<feature type="compositionally biased region" description="Basic and acidic residues" evidence="1">
    <location>
        <begin position="386"/>
        <end position="401"/>
    </location>
</feature>
<feature type="transmembrane region" description="Helical" evidence="2">
    <location>
        <begin position="6"/>
        <end position="32"/>
    </location>
</feature>
<keyword evidence="4" id="KW-1185">Reference proteome</keyword>
<evidence type="ECO:0000256" key="2">
    <source>
        <dbReference type="SAM" id="Phobius"/>
    </source>
</evidence>
<dbReference type="Proteomes" id="UP000799772">
    <property type="component" value="Unassembled WGS sequence"/>
</dbReference>
<feature type="compositionally biased region" description="Polar residues" evidence="1">
    <location>
        <begin position="337"/>
        <end position="351"/>
    </location>
</feature>
<feature type="region of interest" description="Disordered" evidence="1">
    <location>
        <begin position="313"/>
        <end position="421"/>
    </location>
</feature>
<dbReference type="AlphaFoldDB" id="A0A9P4IC60"/>
<gene>
    <name evidence="3" type="ORF">NA57DRAFT_79011</name>
</gene>
<proteinExistence type="predicted"/>
<evidence type="ECO:0000313" key="3">
    <source>
        <dbReference type="EMBL" id="KAF2096244.1"/>
    </source>
</evidence>
<keyword evidence="2" id="KW-0812">Transmembrane</keyword>
<accession>A0A9P4IC60</accession>
<protein>
    <submittedName>
        <fullName evidence="3">Uncharacterized protein</fullName>
    </submittedName>
</protein>
<organism evidence="3 4">
    <name type="scientific">Rhizodiscina lignyota</name>
    <dbReference type="NCBI Taxonomy" id="1504668"/>
    <lineage>
        <taxon>Eukaryota</taxon>
        <taxon>Fungi</taxon>
        <taxon>Dikarya</taxon>
        <taxon>Ascomycota</taxon>
        <taxon>Pezizomycotina</taxon>
        <taxon>Dothideomycetes</taxon>
        <taxon>Pleosporomycetidae</taxon>
        <taxon>Aulographales</taxon>
        <taxon>Rhizodiscinaceae</taxon>
        <taxon>Rhizodiscina</taxon>
    </lineage>
</organism>